<gene>
    <name evidence="5" type="primary">BDH1</name>
    <name evidence="5" type="synonym">bdh1</name>
</gene>
<comment type="similarity">
    <text evidence="1 3">Belongs to the short-chain dehydrogenases/reductases (SDR) family.</text>
</comment>
<keyword evidence="2" id="KW-0560">Oxidoreductase</keyword>
<evidence type="ECO:0000256" key="1">
    <source>
        <dbReference type="ARBA" id="ARBA00006484"/>
    </source>
</evidence>
<accession>A0A8C7NCC3</accession>
<dbReference type="InterPro" id="IPR020904">
    <property type="entry name" value="Sc_DH/Rdtase_CS"/>
</dbReference>
<dbReference type="CDD" id="cd09805">
    <property type="entry name" value="type2_17beta_HSD-like_SDR_c"/>
    <property type="match status" value="1"/>
</dbReference>
<dbReference type="InterPro" id="IPR002347">
    <property type="entry name" value="SDR_fam"/>
</dbReference>
<dbReference type="Ensembl" id="ENSOKIT00005126075.1">
    <property type="protein sequence ID" value="ENSOKIP00005117940.1"/>
    <property type="gene ID" value="ENSOKIG00005050971.1"/>
</dbReference>
<dbReference type="PANTHER" id="PTHR43313">
    <property type="entry name" value="SHORT-CHAIN DEHYDROGENASE/REDUCTASE FAMILY 9C"/>
    <property type="match status" value="1"/>
</dbReference>
<proteinExistence type="inferred from homology"/>
<keyword evidence="6" id="KW-1185">Reference proteome</keyword>
<dbReference type="InterPro" id="IPR036291">
    <property type="entry name" value="NAD(P)-bd_dom_sf"/>
</dbReference>
<evidence type="ECO:0000256" key="3">
    <source>
        <dbReference type="RuleBase" id="RU000363"/>
    </source>
</evidence>
<protein>
    <submittedName>
        <fullName evidence="5">3-hydroxybutyrate dehydrogenase, type 1</fullName>
    </submittedName>
</protein>
<evidence type="ECO:0000256" key="2">
    <source>
        <dbReference type="ARBA" id="ARBA00023002"/>
    </source>
</evidence>
<evidence type="ECO:0000313" key="5">
    <source>
        <dbReference type="Ensembl" id="ENSOKIP00005117940.1"/>
    </source>
</evidence>
<dbReference type="PANTHER" id="PTHR43313:SF36">
    <property type="entry name" value="D-BETA-HYDROXYBUTYRATE DEHYDROGENASE, MITOCHONDRIAL"/>
    <property type="match status" value="1"/>
</dbReference>
<sequence>MQHIGCQPPLNPEEEVNSTEVYNEMASLPFVRGALLVSFSVLLTVVLGFGLPALLNAVAKCCGFPETSVSECIVGVYFIFVLYVATPRIPRGTIEVQGKAVFITGCDSGFGHATAKHLHKLGFTVFAGCLFKDKGGEGSKELEEMQSDRMKVVQLDVCSEEQVNRAVDYVNTHLDDSQRGLWAVLNNAGVSTFGEVEFTTMETYRQVSEVNLWGVIRVTKALLPLIRRAKGRVVNLASMYGRMGNALRSPYCVSKYGLEAFSDCLRYEMKAWGVKVSVIEPGNFIVATGILTRDIVATTADKLWREAPPGVQEDYGHAHFDKHMALMRSYCSSGQKDVQPVLDDITDAITSCRPFTRYNPMEPHWWIRMQVMTHLPAAISDRLYF</sequence>
<evidence type="ECO:0000256" key="4">
    <source>
        <dbReference type="SAM" id="Phobius"/>
    </source>
</evidence>
<dbReference type="Gene3D" id="3.40.50.720">
    <property type="entry name" value="NAD(P)-binding Rossmann-like Domain"/>
    <property type="match status" value="1"/>
</dbReference>
<dbReference type="SUPFAM" id="SSF51735">
    <property type="entry name" value="NAD(P)-binding Rossmann-fold domains"/>
    <property type="match status" value="1"/>
</dbReference>
<organism evidence="5 6">
    <name type="scientific">Oncorhynchus kisutch</name>
    <name type="common">Coho salmon</name>
    <name type="synonym">Salmo kisutch</name>
    <dbReference type="NCBI Taxonomy" id="8019"/>
    <lineage>
        <taxon>Eukaryota</taxon>
        <taxon>Metazoa</taxon>
        <taxon>Chordata</taxon>
        <taxon>Craniata</taxon>
        <taxon>Vertebrata</taxon>
        <taxon>Euteleostomi</taxon>
        <taxon>Actinopterygii</taxon>
        <taxon>Neopterygii</taxon>
        <taxon>Teleostei</taxon>
        <taxon>Protacanthopterygii</taxon>
        <taxon>Salmoniformes</taxon>
        <taxon>Salmonidae</taxon>
        <taxon>Salmoninae</taxon>
        <taxon>Oncorhynchus</taxon>
    </lineage>
</organism>
<reference evidence="5" key="1">
    <citation type="submission" date="2025-08" db="UniProtKB">
        <authorList>
            <consortium name="Ensembl"/>
        </authorList>
    </citation>
    <scope>IDENTIFICATION</scope>
</reference>
<dbReference type="AlphaFoldDB" id="A0A8C7NCC3"/>
<dbReference type="GO" id="GO:0016491">
    <property type="term" value="F:oxidoreductase activity"/>
    <property type="evidence" value="ECO:0007669"/>
    <property type="project" value="UniProtKB-KW"/>
</dbReference>
<keyword evidence="4" id="KW-0472">Membrane</keyword>
<dbReference type="FunFam" id="3.40.50.720:FF:000074">
    <property type="entry name" value="Retinol dehydrogenase type 1"/>
    <property type="match status" value="1"/>
</dbReference>
<dbReference type="PRINTS" id="PR00081">
    <property type="entry name" value="GDHRDH"/>
</dbReference>
<feature type="transmembrane region" description="Helical" evidence="4">
    <location>
        <begin position="34"/>
        <end position="55"/>
    </location>
</feature>
<keyword evidence="4" id="KW-1133">Transmembrane helix</keyword>
<dbReference type="PRINTS" id="PR00080">
    <property type="entry name" value="SDRFAMILY"/>
</dbReference>
<reference evidence="5" key="2">
    <citation type="submission" date="2025-09" db="UniProtKB">
        <authorList>
            <consortium name="Ensembl"/>
        </authorList>
    </citation>
    <scope>IDENTIFICATION</scope>
</reference>
<dbReference type="PROSITE" id="PS00061">
    <property type="entry name" value="ADH_SHORT"/>
    <property type="match status" value="1"/>
</dbReference>
<keyword evidence="4" id="KW-0812">Transmembrane</keyword>
<feature type="transmembrane region" description="Helical" evidence="4">
    <location>
        <begin position="67"/>
        <end position="85"/>
    </location>
</feature>
<evidence type="ECO:0000313" key="6">
    <source>
        <dbReference type="Proteomes" id="UP000694557"/>
    </source>
</evidence>
<dbReference type="Pfam" id="PF00106">
    <property type="entry name" value="adh_short"/>
    <property type="match status" value="1"/>
</dbReference>
<name>A0A8C7NCC3_ONCKI</name>
<dbReference type="GeneTree" id="ENSGT00940000156929"/>
<dbReference type="Proteomes" id="UP000694557">
    <property type="component" value="Unassembled WGS sequence"/>
</dbReference>
<dbReference type="GO" id="GO:0008202">
    <property type="term" value="P:steroid metabolic process"/>
    <property type="evidence" value="ECO:0007669"/>
    <property type="project" value="TreeGrafter"/>
</dbReference>